<dbReference type="Pfam" id="PF25560">
    <property type="entry name" value="DUF7932"/>
    <property type="match status" value="1"/>
</dbReference>
<dbReference type="EMBL" id="NAJQ01000004">
    <property type="protein sequence ID" value="TKA83691.1"/>
    <property type="molecule type" value="Genomic_DNA"/>
</dbReference>
<sequence>MTDSPIVISVDGRHGSDLSSSRPSRQDCSRALVRTGHHRDRDGQDGIDAAPPVNGGPGGLLVVELSESEQLESHLHAAVVRSDSWQQPVPAVDIPHYQDLLLSSAGGEGEDGLTGGDGQSGLPGIKGVAASRETDATDGTDGGNGGRSRMESLGKEVQEVREEMVMSGSNLWVTNTICQLELSPNKLDAVQECPWKLRLVSFDIEDENGDGIFEPGEHVIVRRIRISNIGGMPSPLKRIQLHVRPSKHFVPDHAVQLSIPPSIAPDTTITFEGVLRARINTPTDVSHAGKRFRKPGVRLSIAATLPWLNRTLPDFDFERSFDIQFPCAFSNTDNLASVHPGSCSSLTFAVMNFGNHAIGSEAKQSREIQIQLTVPAEHGTLSDDRTQILDEVILDMPVIGPKASESLSQALTFLPEVQAPLRLHVTLALYIADPSYGAADDASDRASDQGLILVHTIQLLLQISELYRYRAASEVLMVVNSKTPPERIVALRELIRRDLGMIADFWDVDLNGGLHINKDGRTENVLSMYDGKTVLLLGENFQFFTAKSRTIVEMCDSRAVRRSIAAGTSYLALGLAGEKACKTFFQRAVFDVPCPVADVGSDIPDSARFPNANVLAHALVQQKQNQNISTTMFMLPIRRRWYHVLGPSAKRQAESTSRRLRRRLPQSRCLVTTTQSTSQNSMEGGESAKTDHGQVLVLLGADRSAPLRATEKTRDRDNKLSAFEKYMIISSLTSKRRAHLIWSDATPVGGDFPFVTDAAICSLAADCVVDITIYAYSAFRMGSVDMPPATSPNFDRYCYVLKRTVQYLFHEQAECRKERGEGRYQYAGRCEANSVIEMNGNSL</sequence>
<protein>
    <recommendedName>
        <fullName evidence="2">DUF7932 domain-containing protein</fullName>
    </recommendedName>
</protein>
<evidence type="ECO:0000259" key="2">
    <source>
        <dbReference type="Pfam" id="PF25560"/>
    </source>
</evidence>
<keyword evidence="4" id="KW-1185">Reference proteome</keyword>
<gene>
    <name evidence="3" type="ORF">B0A55_00261</name>
</gene>
<accession>A0A4U0Y3G5</accession>
<feature type="domain" description="DUF7932" evidence="2">
    <location>
        <begin position="196"/>
        <end position="325"/>
    </location>
</feature>
<feature type="region of interest" description="Disordered" evidence="1">
    <location>
        <begin position="652"/>
        <end position="689"/>
    </location>
</feature>
<dbReference type="STRING" id="329884.A0A4U0Y3G5"/>
<dbReference type="AlphaFoldDB" id="A0A4U0Y3G5"/>
<reference evidence="3 4" key="1">
    <citation type="submission" date="2017-03" db="EMBL/GenBank/DDBJ databases">
        <title>Genomes of endolithic fungi from Antarctica.</title>
        <authorList>
            <person name="Coleine C."/>
            <person name="Masonjones S."/>
            <person name="Stajich J.E."/>
        </authorList>
    </citation>
    <scope>NUCLEOTIDE SEQUENCE [LARGE SCALE GENOMIC DNA]</scope>
    <source>
        <strain evidence="3 4">CCFEE 5184</strain>
    </source>
</reference>
<proteinExistence type="predicted"/>
<name>A0A4U0Y3G5_9PEZI</name>
<evidence type="ECO:0000256" key="1">
    <source>
        <dbReference type="SAM" id="MobiDB-lite"/>
    </source>
</evidence>
<dbReference type="OrthoDB" id="3944417at2759"/>
<feature type="region of interest" description="Disordered" evidence="1">
    <location>
        <begin position="1"/>
        <end position="55"/>
    </location>
</feature>
<dbReference type="InterPro" id="IPR057692">
    <property type="entry name" value="DUF7932"/>
</dbReference>
<evidence type="ECO:0000313" key="3">
    <source>
        <dbReference type="EMBL" id="TKA83691.1"/>
    </source>
</evidence>
<feature type="compositionally biased region" description="Polar residues" evidence="1">
    <location>
        <begin position="669"/>
        <end position="682"/>
    </location>
</feature>
<dbReference type="Proteomes" id="UP000309340">
    <property type="component" value="Unassembled WGS sequence"/>
</dbReference>
<comment type="caution">
    <text evidence="3">The sequence shown here is derived from an EMBL/GenBank/DDBJ whole genome shotgun (WGS) entry which is preliminary data.</text>
</comment>
<organism evidence="3 4">
    <name type="scientific">Friedmanniomyces simplex</name>
    <dbReference type="NCBI Taxonomy" id="329884"/>
    <lineage>
        <taxon>Eukaryota</taxon>
        <taxon>Fungi</taxon>
        <taxon>Dikarya</taxon>
        <taxon>Ascomycota</taxon>
        <taxon>Pezizomycotina</taxon>
        <taxon>Dothideomycetes</taxon>
        <taxon>Dothideomycetidae</taxon>
        <taxon>Mycosphaerellales</taxon>
        <taxon>Teratosphaeriaceae</taxon>
        <taxon>Friedmanniomyces</taxon>
    </lineage>
</organism>
<feature type="compositionally biased region" description="Gly residues" evidence="1">
    <location>
        <begin position="112"/>
        <end position="121"/>
    </location>
</feature>
<feature type="region of interest" description="Disordered" evidence="1">
    <location>
        <begin position="105"/>
        <end position="150"/>
    </location>
</feature>
<evidence type="ECO:0000313" key="4">
    <source>
        <dbReference type="Proteomes" id="UP000309340"/>
    </source>
</evidence>